<keyword evidence="1" id="KW-0472">Membrane</keyword>
<name>A0AAV7K4V0_9METZ</name>
<dbReference type="Proteomes" id="UP001165289">
    <property type="component" value="Unassembled WGS sequence"/>
</dbReference>
<dbReference type="AlphaFoldDB" id="A0AAV7K4V0"/>
<feature type="transmembrane region" description="Helical" evidence="1">
    <location>
        <begin position="20"/>
        <end position="41"/>
    </location>
</feature>
<dbReference type="Gene3D" id="3.30.420.10">
    <property type="entry name" value="Ribonuclease H-like superfamily/Ribonuclease H"/>
    <property type="match status" value="1"/>
</dbReference>
<keyword evidence="4" id="KW-1185">Reference proteome</keyword>
<keyword evidence="1" id="KW-0812">Transmembrane</keyword>
<proteinExistence type="predicted"/>
<protein>
    <recommendedName>
        <fullName evidence="2">Tc1-like transposase DDE domain-containing protein</fullName>
    </recommendedName>
</protein>
<dbReference type="InterPro" id="IPR036397">
    <property type="entry name" value="RNaseH_sf"/>
</dbReference>
<evidence type="ECO:0000256" key="1">
    <source>
        <dbReference type="SAM" id="Phobius"/>
    </source>
</evidence>
<evidence type="ECO:0000313" key="3">
    <source>
        <dbReference type="EMBL" id="KAI6655734.1"/>
    </source>
</evidence>
<organism evidence="3 4">
    <name type="scientific">Oopsacas minuta</name>
    <dbReference type="NCBI Taxonomy" id="111878"/>
    <lineage>
        <taxon>Eukaryota</taxon>
        <taxon>Metazoa</taxon>
        <taxon>Porifera</taxon>
        <taxon>Hexactinellida</taxon>
        <taxon>Hexasterophora</taxon>
        <taxon>Lyssacinosida</taxon>
        <taxon>Leucopsacidae</taxon>
        <taxon>Oopsacas</taxon>
    </lineage>
</organism>
<feature type="domain" description="Tc1-like transposase DDE" evidence="2">
    <location>
        <begin position="5"/>
        <end position="129"/>
    </location>
</feature>
<evidence type="ECO:0000313" key="4">
    <source>
        <dbReference type="Proteomes" id="UP001165289"/>
    </source>
</evidence>
<dbReference type="EMBL" id="JAKMXF010000177">
    <property type="protein sequence ID" value="KAI6655734.1"/>
    <property type="molecule type" value="Genomic_DNA"/>
</dbReference>
<keyword evidence="1" id="KW-1133">Transmembrane helix</keyword>
<accession>A0AAV7K4V0</accession>
<reference evidence="3 4" key="1">
    <citation type="journal article" date="2023" name="BMC Biol.">
        <title>The compact genome of the sponge Oopsacas minuta (Hexactinellida) is lacking key metazoan core genes.</title>
        <authorList>
            <person name="Santini S."/>
            <person name="Schenkelaars Q."/>
            <person name="Jourda C."/>
            <person name="Duchesne M."/>
            <person name="Belahbib H."/>
            <person name="Rocher C."/>
            <person name="Selva M."/>
            <person name="Riesgo A."/>
            <person name="Vervoort M."/>
            <person name="Leys S.P."/>
            <person name="Kodjabachian L."/>
            <person name="Le Bivic A."/>
            <person name="Borchiellini C."/>
            <person name="Claverie J.M."/>
            <person name="Renard E."/>
        </authorList>
    </citation>
    <scope>NUCLEOTIDE SEQUENCE [LARGE SCALE GENOMIC DNA]</scope>
    <source>
        <strain evidence="3">SPO-2</strain>
    </source>
</reference>
<evidence type="ECO:0000259" key="2">
    <source>
        <dbReference type="Pfam" id="PF13358"/>
    </source>
</evidence>
<dbReference type="GO" id="GO:0003676">
    <property type="term" value="F:nucleic acid binding"/>
    <property type="evidence" value="ECO:0007669"/>
    <property type="project" value="InterPro"/>
</dbReference>
<comment type="caution">
    <text evidence="3">The sequence shown here is derived from an EMBL/GenBank/DDBJ whole genome shotgun (WGS) entry which is preliminary data.</text>
</comment>
<dbReference type="Pfam" id="PF13358">
    <property type="entry name" value="DDE_3"/>
    <property type="match status" value="1"/>
</dbReference>
<sequence>MWCKGPRRIYQPTVKHSAKVHIWATFSLFGTFPLCIFSQNLDSHFFVEILKWHLLENANVFHGTEWFLIQDNDLKHTSRRCKTWIAENMPNNQLDWPSQSPDMNPIENLFSWMKYKLNRDRPKTIKDLKARLGGI</sequence>
<gene>
    <name evidence="3" type="ORF">LOD99_1876</name>
</gene>
<dbReference type="InterPro" id="IPR038717">
    <property type="entry name" value="Tc1-like_DDE_dom"/>
</dbReference>